<feature type="signal peptide" evidence="1">
    <location>
        <begin position="1"/>
        <end position="23"/>
    </location>
</feature>
<reference evidence="3" key="1">
    <citation type="submission" date="2025-08" db="UniProtKB">
        <authorList>
            <consortium name="RefSeq"/>
        </authorList>
    </citation>
    <scope>IDENTIFICATION</scope>
    <source>
        <strain evidence="3">14028-0561.14</strain>
        <tissue evidence="3">Whole fly</tissue>
    </source>
</reference>
<dbReference type="RefSeq" id="XP_017026379.1">
    <property type="nucleotide sequence ID" value="XM_017170890.3"/>
</dbReference>
<dbReference type="Proteomes" id="UP001652661">
    <property type="component" value="Chromosome 3L"/>
</dbReference>
<dbReference type="GeneID" id="108077526"/>
<evidence type="ECO:0000313" key="2">
    <source>
        <dbReference type="Proteomes" id="UP001652661"/>
    </source>
</evidence>
<name>A0A6P4ISG4_DROKI</name>
<proteinExistence type="predicted"/>
<feature type="chain" id="PRO_5028145328" evidence="1">
    <location>
        <begin position="24"/>
        <end position="40"/>
    </location>
</feature>
<accession>A0A6P4ISG4</accession>
<organism evidence="2 3">
    <name type="scientific">Drosophila kikkawai</name>
    <name type="common">Fruit fly</name>
    <dbReference type="NCBI Taxonomy" id="30033"/>
    <lineage>
        <taxon>Eukaryota</taxon>
        <taxon>Metazoa</taxon>
        <taxon>Ecdysozoa</taxon>
        <taxon>Arthropoda</taxon>
        <taxon>Hexapoda</taxon>
        <taxon>Insecta</taxon>
        <taxon>Pterygota</taxon>
        <taxon>Neoptera</taxon>
        <taxon>Endopterygota</taxon>
        <taxon>Diptera</taxon>
        <taxon>Brachycera</taxon>
        <taxon>Muscomorpha</taxon>
        <taxon>Ephydroidea</taxon>
        <taxon>Drosophilidae</taxon>
        <taxon>Drosophila</taxon>
        <taxon>Sophophora</taxon>
    </lineage>
</organism>
<gene>
    <name evidence="3" type="primary">LOC108077526</name>
</gene>
<evidence type="ECO:0000313" key="3">
    <source>
        <dbReference type="RefSeq" id="XP_017026379.1"/>
    </source>
</evidence>
<keyword evidence="1" id="KW-0732">Signal</keyword>
<sequence>MKSLRCKILQVAVMLMLAALQLGAEHLDRDSDDCGCGRRG</sequence>
<dbReference type="AlphaFoldDB" id="A0A6P4ISG4"/>
<protein>
    <submittedName>
        <fullName evidence="3">Uncharacterized protein</fullName>
    </submittedName>
</protein>
<keyword evidence="2" id="KW-1185">Reference proteome</keyword>
<evidence type="ECO:0000256" key="1">
    <source>
        <dbReference type="SAM" id="SignalP"/>
    </source>
</evidence>